<evidence type="ECO:0000256" key="1">
    <source>
        <dbReference type="ARBA" id="ARBA00004651"/>
    </source>
</evidence>
<name>A0ABZ2BQY0_9RHOB</name>
<comment type="subcellular location">
    <subcellularLocation>
        <location evidence="1">Cell membrane</location>
        <topology evidence="1">Multi-pass membrane protein</topology>
    </subcellularLocation>
</comment>
<dbReference type="PANTHER" id="PTHR30086">
    <property type="entry name" value="ARGININE EXPORTER PROTEIN ARGO"/>
    <property type="match status" value="1"/>
</dbReference>
<feature type="transmembrane region" description="Helical" evidence="6">
    <location>
        <begin position="37"/>
        <end position="61"/>
    </location>
</feature>
<dbReference type="PANTHER" id="PTHR30086:SF20">
    <property type="entry name" value="ARGININE EXPORTER PROTEIN ARGO-RELATED"/>
    <property type="match status" value="1"/>
</dbReference>
<feature type="transmembrane region" description="Helical" evidence="6">
    <location>
        <begin position="142"/>
        <end position="163"/>
    </location>
</feature>
<evidence type="ECO:0000256" key="4">
    <source>
        <dbReference type="ARBA" id="ARBA00022989"/>
    </source>
</evidence>
<proteinExistence type="predicted"/>
<feature type="transmembrane region" description="Helical" evidence="6">
    <location>
        <begin position="175"/>
        <end position="193"/>
    </location>
</feature>
<gene>
    <name evidence="7" type="ORF">ROLI_003710</name>
</gene>
<keyword evidence="4 6" id="KW-1133">Transmembrane helix</keyword>
<dbReference type="InterPro" id="IPR001123">
    <property type="entry name" value="LeuE-type"/>
</dbReference>
<dbReference type="RefSeq" id="WP_187428227.1">
    <property type="nucleotide sequence ID" value="NZ_CP143423.1"/>
</dbReference>
<sequence>MLTFAAAVFFLIITPGPGVLSTAGVGAAFGREAGLRYLIGLFIGSNIVLIAVISGVTAALLADERLRLILFVASIGYLTFLALRIAFAGSKIAFIQRRSPPGIPGGITLQLINPKAYAVNTALFSGFGFLPENLALEVTLKLLIANAIWIPIHLGWLALGITLQRMNLRHATQRAVNIAMALSMLFVVALAAYSQM</sequence>
<organism evidence="7 8">
    <name type="scientific">Roseobacter fucihabitans</name>
    <dbReference type="NCBI Taxonomy" id="1537242"/>
    <lineage>
        <taxon>Bacteria</taxon>
        <taxon>Pseudomonadati</taxon>
        <taxon>Pseudomonadota</taxon>
        <taxon>Alphaproteobacteria</taxon>
        <taxon>Rhodobacterales</taxon>
        <taxon>Roseobacteraceae</taxon>
        <taxon>Roseobacter</taxon>
    </lineage>
</organism>
<keyword evidence="8" id="KW-1185">Reference proteome</keyword>
<evidence type="ECO:0000313" key="8">
    <source>
        <dbReference type="Proteomes" id="UP001318682"/>
    </source>
</evidence>
<reference evidence="8" key="1">
    <citation type="submission" date="2024-01" db="EMBL/GenBank/DDBJ databases">
        <title>Roseobacter fucihabitans sp. nov., isolated from the brown alga Fucus spiralis.</title>
        <authorList>
            <person name="Hahnke S."/>
            <person name="Berger M."/>
            <person name="Schlingloff A."/>
            <person name="Athale I."/>
            <person name="Neumann-Schaal M."/>
            <person name="Adenaya A."/>
            <person name="Poehlein A."/>
            <person name="Daniel R."/>
            <person name="Pertersen J."/>
            <person name="Brinkhoff T."/>
        </authorList>
    </citation>
    <scope>NUCLEOTIDE SEQUENCE [LARGE SCALE GENOMIC DNA]</scope>
    <source>
        <strain evidence="8">B14</strain>
    </source>
</reference>
<keyword evidence="2" id="KW-1003">Cell membrane</keyword>
<keyword evidence="5 6" id="KW-0472">Membrane</keyword>
<evidence type="ECO:0000256" key="3">
    <source>
        <dbReference type="ARBA" id="ARBA00022692"/>
    </source>
</evidence>
<evidence type="ECO:0000313" key="7">
    <source>
        <dbReference type="EMBL" id="WVX47304.1"/>
    </source>
</evidence>
<protein>
    <recommendedName>
        <fullName evidence="9">Lysine transporter LysE</fullName>
    </recommendedName>
</protein>
<feature type="transmembrane region" description="Helical" evidence="6">
    <location>
        <begin position="68"/>
        <end position="87"/>
    </location>
</feature>
<evidence type="ECO:0000256" key="6">
    <source>
        <dbReference type="SAM" id="Phobius"/>
    </source>
</evidence>
<accession>A0ABZ2BQY0</accession>
<evidence type="ECO:0000256" key="2">
    <source>
        <dbReference type="ARBA" id="ARBA00022475"/>
    </source>
</evidence>
<evidence type="ECO:0000256" key="5">
    <source>
        <dbReference type="ARBA" id="ARBA00023136"/>
    </source>
</evidence>
<dbReference type="Pfam" id="PF01810">
    <property type="entry name" value="LysE"/>
    <property type="match status" value="1"/>
</dbReference>
<evidence type="ECO:0008006" key="9">
    <source>
        <dbReference type="Google" id="ProtNLM"/>
    </source>
</evidence>
<dbReference type="EMBL" id="CP143423">
    <property type="protein sequence ID" value="WVX47304.1"/>
    <property type="molecule type" value="Genomic_DNA"/>
</dbReference>
<dbReference type="Proteomes" id="UP001318682">
    <property type="component" value="Chromosome"/>
</dbReference>
<keyword evidence="3 6" id="KW-0812">Transmembrane</keyword>